<keyword evidence="3" id="KW-1185">Reference proteome</keyword>
<keyword evidence="1" id="KW-0732">Signal</keyword>
<feature type="signal peptide" evidence="1">
    <location>
        <begin position="1"/>
        <end position="20"/>
    </location>
</feature>
<evidence type="ECO:0000313" key="2">
    <source>
        <dbReference type="EMBL" id="RFU33963.1"/>
    </source>
</evidence>
<organism evidence="2 3">
    <name type="scientific">Scytalidium lignicola</name>
    <name type="common">Hyphomycete</name>
    <dbReference type="NCBI Taxonomy" id="5539"/>
    <lineage>
        <taxon>Eukaryota</taxon>
        <taxon>Fungi</taxon>
        <taxon>Dikarya</taxon>
        <taxon>Ascomycota</taxon>
        <taxon>Pezizomycotina</taxon>
        <taxon>Leotiomycetes</taxon>
        <taxon>Leotiomycetes incertae sedis</taxon>
        <taxon>Scytalidium</taxon>
    </lineage>
</organism>
<name>A0A3E2HL51_SCYLI</name>
<evidence type="ECO:0000256" key="1">
    <source>
        <dbReference type="SAM" id="SignalP"/>
    </source>
</evidence>
<dbReference type="Proteomes" id="UP000258309">
    <property type="component" value="Unassembled WGS sequence"/>
</dbReference>
<protein>
    <submittedName>
        <fullName evidence="2">Uncharacterized protein</fullName>
    </submittedName>
</protein>
<reference evidence="2 3" key="1">
    <citation type="submission" date="2018-05" db="EMBL/GenBank/DDBJ databases">
        <title>Draft genome sequence of Scytalidium lignicola DSM 105466, a ubiquitous saprotrophic fungus.</title>
        <authorList>
            <person name="Buettner E."/>
            <person name="Gebauer A.M."/>
            <person name="Hofrichter M."/>
            <person name="Liers C."/>
            <person name="Kellner H."/>
        </authorList>
    </citation>
    <scope>NUCLEOTIDE SEQUENCE [LARGE SCALE GENOMIC DNA]</scope>
    <source>
        <strain evidence="2 3">DSM 105466</strain>
    </source>
</reference>
<feature type="non-terminal residue" evidence="2">
    <location>
        <position position="1"/>
    </location>
</feature>
<dbReference type="AlphaFoldDB" id="A0A3E2HL51"/>
<feature type="non-terminal residue" evidence="2">
    <location>
        <position position="126"/>
    </location>
</feature>
<comment type="caution">
    <text evidence="2">The sequence shown here is derived from an EMBL/GenBank/DDBJ whole genome shotgun (WGS) entry which is preliminary data.</text>
</comment>
<dbReference type="EMBL" id="NCSJ02000027">
    <property type="protein sequence ID" value="RFU33963.1"/>
    <property type="molecule type" value="Genomic_DNA"/>
</dbReference>
<gene>
    <name evidence="2" type="ORF">B7463_g2369</name>
</gene>
<proteinExistence type="predicted"/>
<sequence length="126" mass="13117">MYLSTAFTTVLGLFLTSATAIPAVEPHPISVEPHKLVSRQASSYQLEFFSGTSCTGSTGFFGGDEATGSCVSVIGNFDSVQLTNPAGCSTVIFTDAGCTQSRFLLPNTDCSGYTDGSPIRGVIINC</sequence>
<accession>A0A3E2HL51</accession>
<feature type="chain" id="PRO_5017747189" evidence="1">
    <location>
        <begin position="21"/>
        <end position="126"/>
    </location>
</feature>
<dbReference type="OrthoDB" id="4717229at2759"/>
<evidence type="ECO:0000313" key="3">
    <source>
        <dbReference type="Proteomes" id="UP000258309"/>
    </source>
</evidence>